<comment type="caution">
    <text evidence="1">The sequence shown here is derived from an EMBL/GenBank/DDBJ whole genome shotgun (WGS) entry which is preliminary data.</text>
</comment>
<dbReference type="Proteomes" id="UP000789405">
    <property type="component" value="Unassembled WGS sequence"/>
</dbReference>
<organism evidence="1 2">
    <name type="scientific">Dentiscutata erythropus</name>
    <dbReference type="NCBI Taxonomy" id="1348616"/>
    <lineage>
        <taxon>Eukaryota</taxon>
        <taxon>Fungi</taxon>
        <taxon>Fungi incertae sedis</taxon>
        <taxon>Mucoromycota</taxon>
        <taxon>Glomeromycotina</taxon>
        <taxon>Glomeromycetes</taxon>
        <taxon>Diversisporales</taxon>
        <taxon>Gigasporaceae</taxon>
        <taxon>Dentiscutata</taxon>
    </lineage>
</organism>
<gene>
    <name evidence="1" type="ORF">DERYTH_LOCUS6738</name>
</gene>
<evidence type="ECO:0000313" key="1">
    <source>
        <dbReference type="EMBL" id="CAG8582034.1"/>
    </source>
</evidence>
<name>A0A9N9BV05_9GLOM</name>
<proteinExistence type="predicted"/>
<keyword evidence="2" id="KW-1185">Reference proteome</keyword>
<reference evidence="1" key="1">
    <citation type="submission" date="2021-06" db="EMBL/GenBank/DDBJ databases">
        <authorList>
            <person name="Kallberg Y."/>
            <person name="Tangrot J."/>
            <person name="Rosling A."/>
        </authorList>
    </citation>
    <scope>NUCLEOTIDE SEQUENCE</scope>
    <source>
        <strain evidence="1">MA453B</strain>
    </source>
</reference>
<dbReference type="EMBL" id="CAJVPY010003116">
    <property type="protein sequence ID" value="CAG8582034.1"/>
    <property type="molecule type" value="Genomic_DNA"/>
</dbReference>
<evidence type="ECO:0000313" key="2">
    <source>
        <dbReference type="Proteomes" id="UP000789405"/>
    </source>
</evidence>
<feature type="non-terminal residue" evidence="1">
    <location>
        <position position="1"/>
    </location>
</feature>
<protein>
    <submittedName>
        <fullName evidence="1">28025_t:CDS:1</fullName>
    </submittedName>
</protein>
<accession>A0A9N9BV05</accession>
<dbReference type="AlphaFoldDB" id="A0A9N9BV05"/>
<sequence>INGVELTIIGSAKLLKLLNKISIKKTFNDLKESISRSTSNILTTSPFNVPVSEASTSSTSPSIEEFIAGDPDPLLKKQKRNLKPIRSLLRVVCDDRVNATNSKSIRLKGFVVLVGGFSTILWRAIG</sequence>